<sequence>MRRLKCEKETIILTNEDDGFYDVYTFNQNLPKRLRGFAAKYPDDCWLKGSSEDGSETYMIKKARLSLNLRPPYSKDRISEKSPELSYLYKSNDTRKNIGRSL</sequence>
<gene>
    <name evidence="1" type="ORF">G4981_08175</name>
</gene>
<dbReference type="EMBL" id="JAAIRY010000011">
    <property type="protein sequence ID" value="NSI65247.1"/>
    <property type="molecule type" value="Genomic_DNA"/>
</dbReference>
<comment type="caution">
    <text evidence="1">The sequence shown here is derived from an EMBL/GenBank/DDBJ whole genome shotgun (WGS) entry which is preliminary data.</text>
</comment>
<evidence type="ECO:0000313" key="2">
    <source>
        <dbReference type="Proteomes" id="UP001296581"/>
    </source>
</evidence>
<dbReference type="Proteomes" id="UP001296581">
    <property type="component" value="Unassembled WGS sequence"/>
</dbReference>
<protein>
    <submittedName>
        <fullName evidence="1">Molecular chaperone</fullName>
    </submittedName>
</protein>
<proteinExistence type="predicted"/>
<name>A0AB36DGY4_MEDGN</name>
<accession>A0AB36DGY4</accession>
<dbReference type="AlphaFoldDB" id="A0AB36DGY4"/>
<organism evidence="1 2">
    <name type="scientific">Mediterraneibacter gnavus</name>
    <name type="common">Ruminococcus gnavus</name>
    <dbReference type="NCBI Taxonomy" id="33038"/>
    <lineage>
        <taxon>Bacteria</taxon>
        <taxon>Bacillati</taxon>
        <taxon>Bacillota</taxon>
        <taxon>Clostridia</taxon>
        <taxon>Lachnospirales</taxon>
        <taxon>Lachnospiraceae</taxon>
        <taxon>Mediterraneibacter</taxon>
    </lineage>
</organism>
<dbReference type="RefSeq" id="WP_005423597.1">
    <property type="nucleotide sequence ID" value="NZ_JAAIRY010000011.1"/>
</dbReference>
<reference evidence="1" key="2">
    <citation type="submission" date="2020-02" db="EMBL/GenBank/DDBJ databases">
        <authorList>
            <person name="Littmann E."/>
            <person name="Sorbara M."/>
        </authorList>
    </citation>
    <scope>NUCLEOTIDE SEQUENCE</scope>
    <source>
        <strain evidence="1">MSK.11.9</strain>
    </source>
</reference>
<dbReference type="GeneID" id="88554418"/>
<evidence type="ECO:0000313" key="1">
    <source>
        <dbReference type="EMBL" id="NSI65247.1"/>
    </source>
</evidence>
<reference evidence="1" key="1">
    <citation type="journal article" date="2020" name="Cell Host Microbe">
        <title>Functional and Genomic Variation between Human-Derived Isolates of Lachnospiraceae Reveals Inter- and Intra-Species Diversity.</title>
        <authorList>
            <person name="Sorbara M.T."/>
            <person name="Littmann E.R."/>
            <person name="Fontana E."/>
            <person name="Moody T.U."/>
            <person name="Kohout C.E."/>
            <person name="Gjonbalaj M."/>
            <person name="Eaton V."/>
            <person name="Seok R."/>
            <person name="Leiner I.M."/>
            <person name="Pamer E.G."/>
        </authorList>
    </citation>
    <scope>NUCLEOTIDE SEQUENCE</scope>
    <source>
        <strain evidence="1">MSK.11.9</strain>
    </source>
</reference>